<gene>
    <name evidence="4" type="ORF">H920_20500</name>
</gene>
<dbReference type="AlphaFoldDB" id="A0A091CL99"/>
<dbReference type="InterPro" id="IPR050657">
    <property type="entry name" value="Ankyrin_repeat_domain"/>
</dbReference>
<sequence length="196" mass="23550">MKEIKRMHQNEQIKVNTCMQRQESLEERLSQLQHEDALLRKHLDDAHKKVDDKEKPAIIIQDQFQEELKKQYSMLEDKNNELIKENNHLKERLCQCETEKAENVVVRYLQQGLADTLKKQSVSEASLENSSHYHMKLEDENWDLKKKLSQIRKQLEDQQNAHIEVLWHAKKMQEHIQKYDIKQYTNNLSLYKASEQ</sequence>
<accession>A0A091CL99</accession>
<keyword evidence="5" id="KW-1185">Reference proteome</keyword>
<name>A0A091CL99_FUKDA</name>
<feature type="coiled-coil region" evidence="2">
    <location>
        <begin position="134"/>
        <end position="161"/>
    </location>
</feature>
<dbReference type="Proteomes" id="UP000028990">
    <property type="component" value="Unassembled WGS sequence"/>
</dbReference>
<feature type="domain" description="CCDC144C-like coiled-coil" evidence="3">
    <location>
        <begin position="1"/>
        <end position="154"/>
    </location>
</feature>
<dbReference type="InterPro" id="IPR039497">
    <property type="entry name" value="CC144C-like_CC_dom"/>
</dbReference>
<reference evidence="4 5" key="1">
    <citation type="submission" date="2013-11" db="EMBL/GenBank/DDBJ databases">
        <title>The Damaraland mole rat (Fukomys damarensis) genome and evolution of African mole rats.</title>
        <authorList>
            <person name="Gladyshev V.N."/>
            <person name="Fang X."/>
        </authorList>
    </citation>
    <scope>NUCLEOTIDE SEQUENCE [LARGE SCALE GENOMIC DNA]</scope>
    <source>
        <tissue evidence="4">Liver</tissue>
    </source>
</reference>
<feature type="coiled-coil region" evidence="2">
    <location>
        <begin position="61"/>
        <end position="92"/>
    </location>
</feature>
<evidence type="ECO:0000256" key="1">
    <source>
        <dbReference type="ARBA" id="ARBA00023054"/>
    </source>
</evidence>
<protein>
    <submittedName>
        <fullName evidence="4">Ankyrin repeat domain-containing protein 26</fullName>
    </submittedName>
</protein>
<dbReference type="PANTHER" id="PTHR24147">
    <property type="entry name" value="ANKYRIN REPEAT DOMAIN 36-RELATED"/>
    <property type="match status" value="1"/>
</dbReference>
<keyword evidence="1 2" id="KW-0175">Coiled coil</keyword>
<dbReference type="PANTHER" id="PTHR24147:SF60">
    <property type="entry name" value="ANKYRIN REPEAT DOMAIN-CONTAINING PROTEIN 26-RELATED"/>
    <property type="match status" value="1"/>
</dbReference>
<dbReference type="Pfam" id="PF14915">
    <property type="entry name" value="CCDC144C"/>
    <property type="match status" value="1"/>
</dbReference>
<evidence type="ECO:0000313" key="5">
    <source>
        <dbReference type="Proteomes" id="UP000028990"/>
    </source>
</evidence>
<dbReference type="EMBL" id="KN125503">
    <property type="protein sequence ID" value="KFO18113.1"/>
    <property type="molecule type" value="Genomic_DNA"/>
</dbReference>
<evidence type="ECO:0000313" key="4">
    <source>
        <dbReference type="EMBL" id="KFO18113.1"/>
    </source>
</evidence>
<proteinExistence type="predicted"/>
<organism evidence="4 5">
    <name type="scientific">Fukomys damarensis</name>
    <name type="common">Damaraland mole rat</name>
    <name type="synonym">Cryptomys damarensis</name>
    <dbReference type="NCBI Taxonomy" id="885580"/>
    <lineage>
        <taxon>Eukaryota</taxon>
        <taxon>Metazoa</taxon>
        <taxon>Chordata</taxon>
        <taxon>Craniata</taxon>
        <taxon>Vertebrata</taxon>
        <taxon>Euteleostomi</taxon>
        <taxon>Mammalia</taxon>
        <taxon>Eutheria</taxon>
        <taxon>Euarchontoglires</taxon>
        <taxon>Glires</taxon>
        <taxon>Rodentia</taxon>
        <taxon>Hystricomorpha</taxon>
        <taxon>Bathyergidae</taxon>
        <taxon>Fukomys</taxon>
    </lineage>
</organism>
<evidence type="ECO:0000259" key="3">
    <source>
        <dbReference type="Pfam" id="PF14915"/>
    </source>
</evidence>
<evidence type="ECO:0000256" key="2">
    <source>
        <dbReference type="SAM" id="Coils"/>
    </source>
</evidence>